<dbReference type="EC" id="5.3.1.16" evidence="1"/>
<organism evidence="1 2">
    <name type="scientific">Entomophthora muscae</name>
    <dbReference type="NCBI Taxonomy" id="34485"/>
    <lineage>
        <taxon>Eukaryota</taxon>
        <taxon>Fungi</taxon>
        <taxon>Fungi incertae sedis</taxon>
        <taxon>Zoopagomycota</taxon>
        <taxon>Entomophthoromycotina</taxon>
        <taxon>Entomophthoromycetes</taxon>
        <taxon>Entomophthorales</taxon>
        <taxon>Entomophthoraceae</taxon>
        <taxon>Entomophthora</taxon>
    </lineage>
</organism>
<sequence length="270" mass="29950">MTKFRPCIDLHQGQVKQIVGGTLTFDGPETLKVNFVSKETPAYYSSLYREHELHGAHLIKLGPNNNEAAIAALKAWPNGLQVGGGITIENACSWLSYGASKIIVTSWLFPEGQFSLTRLQQLCREIGRERIVVDLSCRKVKDGWFVAIDKWQTITNFELCKEALHSLSKYCSEFLIHAADVEGLCQGIDKELVKCLGDWSPLPITYAGGANSIEDLKLVQTLSSGKVDLTYGRLTLFSSLDIFGGSSVRFLDCVAWNETLDAKLHDNNSY</sequence>
<reference evidence="1" key="1">
    <citation type="submission" date="2022-04" db="EMBL/GenBank/DDBJ databases">
        <title>Genome of the entomopathogenic fungus Entomophthora muscae.</title>
        <authorList>
            <person name="Elya C."/>
            <person name="Lovett B.R."/>
            <person name="Lee E."/>
            <person name="Macias A.M."/>
            <person name="Hajek A.E."/>
            <person name="De Bivort B.L."/>
            <person name="Kasson M.T."/>
            <person name="De Fine Licht H.H."/>
            <person name="Stajich J.E."/>
        </authorList>
    </citation>
    <scope>NUCLEOTIDE SEQUENCE</scope>
    <source>
        <strain evidence="1">Berkeley</strain>
    </source>
</reference>
<proteinExistence type="predicted"/>
<evidence type="ECO:0000313" key="2">
    <source>
        <dbReference type="Proteomes" id="UP001165960"/>
    </source>
</evidence>
<protein>
    <submittedName>
        <fullName evidence="1">Enzyme that catalyzes the fourth step in the histidine pathway, variant 2</fullName>
        <ecNumber evidence="1">5.3.1.16</ecNumber>
    </submittedName>
</protein>
<dbReference type="EMBL" id="QTSX02004283">
    <property type="protein sequence ID" value="KAJ9066636.1"/>
    <property type="molecule type" value="Genomic_DNA"/>
</dbReference>
<keyword evidence="1" id="KW-0413">Isomerase</keyword>
<evidence type="ECO:0000313" key="1">
    <source>
        <dbReference type="EMBL" id="KAJ9066636.1"/>
    </source>
</evidence>
<gene>
    <name evidence="1" type="primary">HIS6</name>
    <name evidence="1" type="ORF">DSO57_1007710</name>
</gene>
<comment type="caution">
    <text evidence="1">The sequence shown here is derived from an EMBL/GenBank/DDBJ whole genome shotgun (WGS) entry which is preliminary data.</text>
</comment>
<name>A0ACC2SWR7_9FUNG</name>
<accession>A0ACC2SWR7</accession>
<dbReference type="Proteomes" id="UP001165960">
    <property type="component" value="Unassembled WGS sequence"/>
</dbReference>
<keyword evidence="2" id="KW-1185">Reference proteome</keyword>